<dbReference type="EMBL" id="VSRR010007587">
    <property type="protein sequence ID" value="MPC47167.1"/>
    <property type="molecule type" value="Genomic_DNA"/>
</dbReference>
<sequence>MYLTPFQRWLGGLLNAFLPSFNERSKRANGKSSWLRRLLCNLALGVLGSTFPASRPACVRPDTLNSHHLSISFSSPPSFLFLLLPLHLIITTVTPTTFSV</sequence>
<evidence type="ECO:0000313" key="2">
    <source>
        <dbReference type="Proteomes" id="UP000324222"/>
    </source>
</evidence>
<reference evidence="1 2" key="1">
    <citation type="submission" date="2019-05" db="EMBL/GenBank/DDBJ databases">
        <title>Another draft genome of Portunus trituberculatus and its Hox gene families provides insights of decapod evolution.</title>
        <authorList>
            <person name="Jeong J.-H."/>
            <person name="Song I."/>
            <person name="Kim S."/>
            <person name="Choi T."/>
            <person name="Kim D."/>
            <person name="Ryu S."/>
            <person name="Kim W."/>
        </authorList>
    </citation>
    <scope>NUCLEOTIDE SEQUENCE [LARGE SCALE GENOMIC DNA]</scope>
    <source>
        <tissue evidence="1">Muscle</tissue>
    </source>
</reference>
<dbReference type="Proteomes" id="UP000324222">
    <property type="component" value="Unassembled WGS sequence"/>
</dbReference>
<gene>
    <name evidence="1" type="ORF">E2C01_040903</name>
</gene>
<protein>
    <submittedName>
        <fullName evidence="1">Uncharacterized protein</fullName>
    </submittedName>
</protein>
<evidence type="ECO:0000313" key="1">
    <source>
        <dbReference type="EMBL" id="MPC47167.1"/>
    </source>
</evidence>
<comment type="caution">
    <text evidence="1">The sequence shown here is derived from an EMBL/GenBank/DDBJ whole genome shotgun (WGS) entry which is preliminary data.</text>
</comment>
<dbReference type="AlphaFoldDB" id="A0A5B7FP89"/>
<accession>A0A5B7FP89</accession>
<proteinExistence type="predicted"/>
<organism evidence="1 2">
    <name type="scientific">Portunus trituberculatus</name>
    <name type="common">Swimming crab</name>
    <name type="synonym">Neptunus trituberculatus</name>
    <dbReference type="NCBI Taxonomy" id="210409"/>
    <lineage>
        <taxon>Eukaryota</taxon>
        <taxon>Metazoa</taxon>
        <taxon>Ecdysozoa</taxon>
        <taxon>Arthropoda</taxon>
        <taxon>Crustacea</taxon>
        <taxon>Multicrustacea</taxon>
        <taxon>Malacostraca</taxon>
        <taxon>Eumalacostraca</taxon>
        <taxon>Eucarida</taxon>
        <taxon>Decapoda</taxon>
        <taxon>Pleocyemata</taxon>
        <taxon>Brachyura</taxon>
        <taxon>Eubrachyura</taxon>
        <taxon>Portunoidea</taxon>
        <taxon>Portunidae</taxon>
        <taxon>Portuninae</taxon>
        <taxon>Portunus</taxon>
    </lineage>
</organism>
<keyword evidence="2" id="KW-1185">Reference proteome</keyword>
<name>A0A5B7FP89_PORTR</name>